<dbReference type="InterPro" id="IPR051833">
    <property type="entry name" value="TC-DDR_regulator"/>
</dbReference>
<name>A0A3R7QD80_PENVA</name>
<keyword evidence="6" id="KW-1185">Reference proteome</keyword>
<dbReference type="AlphaFoldDB" id="A0A3R7QD80"/>
<dbReference type="STRING" id="6689.A0A3R7QD80"/>
<dbReference type="GO" id="GO:0005634">
    <property type="term" value="C:nucleus"/>
    <property type="evidence" value="ECO:0007669"/>
    <property type="project" value="TreeGrafter"/>
</dbReference>
<feature type="region of interest" description="Disordered" evidence="4">
    <location>
        <begin position="107"/>
        <end position="144"/>
    </location>
</feature>
<keyword evidence="3" id="KW-0597">Phosphoprotein</keyword>
<comment type="subcellular location">
    <subcellularLocation>
        <location evidence="1">Cytoplasm</location>
    </subcellularLocation>
</comment>
<gene>
    <name evidence="5" type="ORF">C7M84_006433</name>
</gene>
<proteinExistence type="predicted"/>
<feature type="compositionally biased region" description="Low complexity" evidence="4">
    <location>
        <begin position="29"/>
        <end position="42"/>
    </location>
</feature>
<reference evidence="5 6" key="1">
    <citation type="submission" date="2018-04" db="EMBL/GenBank/DDBJ databases">
        <authorList>
            <person name="Zhang X."/>
            <person name="Yuan J."/>
            <person name="Li F."/>
            <person name="Xiang J."/>
        </authorList>
    </citation>
    <scope>NUCLEOTIDE SEQUENCE [LARGE SCALE GENOMIC DNA]</scope>
    <source>
        <tissue evidence="5">Muscle</tissue>
    </source>
</reference>
<dbReference type="PANTHER" id="PTHR16308:SF13">
    <property type="entry name" value="PROTEIN LINGERER"/>
    <property type="match status" value="1"/>
</dbReference>
<keyword evidence="2" id="KW-0963">Cytoplasm</keyword>
<evidence type="ECO:0000256" key="2">
    <source>
        <dbReference type="ARBA" id="ARBA00022490"/>
    </source>
</evidence>
<dbReference type="EMBL" id="QCYY01001816">
    <property type="protein sequence ID" value="ROT75034.1"/>
    <property type="molecule type" value="Genomic_DNA"/>
</dbReference>
<evidence type="ECO:0000313" key="6">
    <source>
        <dbReference type="Proteomes" id="UP000283509"/>
    </source>
</evidence>
<dbReference type="GO" id="GO:0005737">
    <property type="term" value="C:cytoplasm"/>
    <property type="evidence" value="ECO:0007669"/>
    <property type="project" value="UniProtKB-SubCell"/>
</dbReference>
<dbReference type="PANTHER" id="PTHR16308">
    <property type="entry name" value="UBIQUITIN ASSOCIATED PROTEIN 2-LIKE/LINGERER"/>
    <property type="match status" value="1"/>
</dbReference>
<accession>A0A3R7QD80</accession>
<evidence type="ECO:0000313" key="5">
    <source>
        <dbReference type="EMBL" id="ROT75034.1"/>
    </source>
</evidence>
<dbReference type="OrthoDB" id="5918007at2759"/>
<evidence type="ECO:0000256" key="3">
    <source>
        <dbReference type="ARBA" id="ARBA00022553"/>
    </source>
</evidence>
<sequence length="144" mass="14805">MPSLFIVFLHIDSDFKTGYGSASQNQNKAGGASTGSATNSGTELGGYKSHLNKVGRSYDKQGFHTGTPPPFNLAGSGTNPMTANAYPPMFIPTIPAAAQHHSPLMHHQLHQDGGSSGGQRAGTAGGQNKGGSKPAYGGSYWGSN</sequence>
<dbReference type="Proteomes" id="UP000283509">
    <property type="component" value="Unassembled WGS sequence"/>
</dbReference>
<evidence type="ECO:0000256" key="1">
    <source>
        <dbReference type="ARBA" id="ARBA00004496"/>
    </source>
</evidence>
<comment type="caution">
    <text evidence="5">The sequence shown here is derived from an EMBL/GenBank/DDBJ whole genome shotgun (WGS) entry which is preliminary data.</text>
</comment>
<evidence type="ECO:0000256" key="4">
    <source>
        <dbReference type="SAM" id="MobiDB-lite"/>
    </source>
</evidence>
<feature type="region of interest" description="Disordered" evidence="4">
    <location>
        <begin position="19"/>
        <end position="86"/>
    </location>
</feature>
<reference evidence="5 6" key="2">
    <citation type="submission" date="2019-01" db="EMBL/GenBank/DDBJ databases">
        <title>The decoding of complex shrimp genome reveals the adaptation for benthos swimmer, frequently molting mechanism and breeding impact on genome.</title>
        <authorList>
            <person name="Sun Y."/>
            <person name="Gao Y."/>
            <person name="Yu Y."/>
        </authorList>
    </citation>
    <scope>NUCLEOTIDE SEQUENCE [LARGE SCALE GENOMIC DNA]</scope>
    <source>
        <tissue evidence="5">Muscle</tissue>
    </source>
</reference>
<organism evidence="5 6">
    <name type="scientific">Penaeus vannamei</name>
    <name type="common">Whiteleg shrimp</name>
    <name type="synonym">Litopenaeus vannamei</name>
    <dbReference type="NCBI Taxonomy" id="6689"/>
    <lineage>
        <taxon>Eukaryota</taxon>
        <taxon>Metazoa</taxon>
        <taxon>Ecdysozoa</taxon>
        <taxon>Arthropoda</taxon>
        <taxon>Crustacea</taxon>
        <taxon>Multicrustacea</taxon>
        <taxon>Malacostraca</taxon>
        <taxon>Eumalacostraca</taxon>
        <taxon>Eucarida</taxon>
        <taxon>Decapoda</taxon>
        <taxon>Dendrobranchiata</taxon>
        <taxon>Penaeoidea</taxon>
        <taxon>Penaeidae</taxon>
        <taxon>Penaeus</taxon>
    </lineage>
</organism>
<feature type="compositionally biased region" description="Gly residues" evidence="4">
    <location>
        <begin position="114"/>
        <end position="129"/>
    </location>
</feature>
<protein>
    <submittedName>
        <fullName evidence="5">Uncharacterized protein</fullName>
    </submittedName>
</protein>